<evidence type="ECO:0000313" key="1">
    <source>
        <dbReference type="EMBL" id="KAI9449395.1"/>
    </source>
</evidence>
<reference evidence="1" key="1">
    <citation type="submission" date="2021-03" db="EMBL/GenBank/DDBJ databases">
        <title>Evolutionary priming and transition to the ectomycorrhizal habit in an iconic lineage of mushroom-forming fungi: is preadaptation a requirement?</title>
        <authorList>
            <consortium name="DOE Joint Genome Institute"/>
            <person name="Looney B.P."/>
            <person name="Miyauchi S."/>
            <person name="Morin E."/>
            <person name="Drula E."/>
            <person name="Courty P.E."/>
            <person name="Chicoki N."/>
            <person name="Fauchery L."/>
            <person name="Kohler A."/>
            <person name="Kuo A."/>
            <person name="LaButti K."/>
            <person name="Pangilinan J."/>
            <person name="Lipzen A."/>
            <person name="Riley R."/>
            <person name="Andreopoulos W."/>
            <person name="He G."/>
            <person name="Johnson J."/>
            <person name="Barry K.W."/>
            <person name="Grigoriev I.V."/>
            <person name="Nagy L."/>
            <person name="Hibbett D."/>
            <person name="Henrissat B."/>
            <person name="Matheny P.B."/>
            <person name="Labbe J."/>
            <person name="Martin A.F."/>
        </authorList>
    </citation>
    <scope>NUCLEOTIDE SEQUENCE</scope>
    <source>
        <strain evidence="1">BPL698</strain>
    </source>
</reference>
<evidence type="ECO:0000313" key="2">
    <source>
        <dbReference type="Proteomes" id="UP001207468"/>
    </source>
</evidence>
<organism evidence="1 2">
    <name type="scientific">Russula earlei</name>
    <dbReference type="NCBI Taxonomy" id="71964"/>
    <lineage>
        <taxon>Eukaryota</taxon>
        <taxon>Fungi</taxon>
        <taxon>Dikarya</taxon>
        <taxon>Basidiomycota</taxon>
        <taxon>Agaricomycotina</taxon>
        <taxon>Agaricomycetes</taxon>
        <taxon>Russulales</taxon>
        <taxon>Russulaceae</taxon>
        <taxon>Russula</taxon>
    </lineage>
</organism>
<dbReference type="EMBL" id="JAGFNK010000504">
    <property type="protein sequence ID" value="KAI9449395.1"/>
    <property type="molecule type" value="Genomic_DNA"/>
</dbReference>
<sequence>MIFAGVCTIISFLFMPETYGPYILRRKAERLQKHDPVKNKDLRVEGEVKWTFGIFLENTIFRPFKMLAQEPILVLITIYSSMVYAVLYACGSRVHRFMFHQC</sequence>
<protein>
    <submittedName>
        <fullName evidence="1">Uncharacterized protein</fullName>
    </submittedName>
</protein>
<dbReference type="Proteomes" id="UP001207468">
    <property type="component" value="Unassembled WGS sequence"/>
</dbReference>
<name>A0ACC0TUW0_9AGAM</name>
<comment type="caution">
    <text evidence="1">The sequence shown here is derived from an EMBL/GenBank/DDBJ whole genome shotgun (WGS) entry which is preliminary data.</text>
</comment>
<accession>A0ACC0TUW0</accession>
<proteinExistence type="predicted"/>
<keyword evidence="2" id="KW-1185">Reference proteome</keyword>
<gene>
    <name evidence="1" type="ORF">F5148DRAFT_664142</name>
</gene>